<evidence type="ECO:0000256" key="3">
    <source>
        <dbReference type="ARBA" id="ARBA00022500"/>
    </source>
</evidence>
<feature type="domain" description="Phytochrome chromophore attachment site" evidence="8">
    <location>
        <begin position="404"/>
        <end position="540"/>
    </location>
</feature>
<feature type="domain" description="Phytochrome chromophore attachment site" evidence="8">
    <location>
        <begin position="582"/>
        <end position="718"/>
    </location>
</feature>
<dbReference type="GO" id="GO:0006935">
    <property type="term" value="P:chemotaxis"/>
    <property type="evidence" value="ECO:0007669"/>
    <property type="project" value="UniProtKB-KW"/>
</dbReference>
<dbReference type="InterPro" id="IPR033479">
    <property type="entry name" value="dCache_1"/>
</dbReference>
<proteinExistence type="predicted"/>
<evidence type="ECO:0000313" key="11">
    <source>
        <dbReference type="Proteomes" id="UP000238937"/>
    </source>
</evidence>
<dbReference type="PROSITE" id="PS50885">
    <property type="entry name" value="HAMP"/>
    <property type="match status" value="2"/>
</dbReference>
<keyword evidence="11" id="KW-1185">Reference proteome</keyword>
<dbReference type="Pfam" id="PF01590">
    <property type="entry name" value="GAF"/>
    <property type="match status" value="2"/>
</dbReference>
<comment type="caution">
    <text evidence="10">The sequence shown here is derived from an EMBL/GenBank/DDBJ whole genome shotgun (WGS) entry which is preliminary data.</text>
</comment>
<dbReference type="CDD" id="cd12914">
    <property type="entry name" value="PDC1_DGC_like"/>
    <property type="match status" value="1"/>
</dbReference>
<dbReference type="EMBL" id="PVWO01000029">
    <property type="protein sequence ID" value="PSB58620.1"/>
    <property type="molecule type" value="Genomic_DNA"/>
</dbReference>
<evidence type="ECO:0000259" key="9">
    <source>
        <dbReference type="PROSITE" id="PS50885"/>
    </source>
</evidence>
<dbReference type="Gene3D" id="3.30.450.40">
    <property type="match status" value="2"/>
</dbReference>
<evidence type="ECO:0008006" key="12">
    <source>
        <dbReference type="Google" id="ProtNLM"/>
    </source>
</evidence>
<dbReference type="GO" id="GO:0005886">
    <property type="term" value="C:plasma membrane"/>
    <property type="evidence" value="ECO:0007669"/>
    <property type="project" value="UniProtKB-SubCell"/>
</dbReference>
<evidence type="ECO:0000256" key="2">
    <source>
        <dbReference type="ARBA" id="ARBA00022475"/>
    </source>
</evidence>
<dbReference type="SUPFAM" id="SSF103190">
    <property type="entry name" value="Sensory domain-like"/>
    <property type="match status" value="1"/>
</dbReference>
<evidence type="ECO:0000256" key="7">
    <source>
        <dbReference type="SAM" id="Coils"/>
    </source>
</evidence>
<dbReference type="PANTHER" id="PTHR32089">
    <property type="entry name" value="METHYL-ACCEPTING CHEMOTAXIS PROTEIN MCPB"/>
    <property type="match status" value="1"/>
</dbReference>
<dbReference type="SUPFAM" id="SSF55781">
    <property type="entry name" value="GAF domain-like"/>
    <property type="match status" value="2"/>
</dbReference>
<accession>A0A2T1GLD5</accession>
<keyword evidence="4" id="KW-0812">Transmembrane</keyword>
<evidence type="ECO:0000256" key="6">
    <source>
        <dbReference type="ARBA" id="ARBA00023136"/>
    </source>
</evidence>
<reference evidence="10 11" key="1">
    <citation type="submission" date="2018-03" db="EMBL/GenBank/DDBJ databases">
        <title>The ancient ancestry and fast evolution of plastids.</title>
        <authorList>
            <person name="Moore K.R."/>
            <person name="Magnabosco C."/>
            <person name="Momper L."/>
            <person name="Gold D.A."/>
            <person name="Bosak T."/>
            <person name="Fournier G.P."/>
        </authorList>
    </citation>
    <scope>NUCLEOTIDE SEQUENCE [LARGE SCALE GENOMIC DNA]</scope>
    <source>
        <strain evidence="10 11">CCALA 037</strain>
    </source>
</reference>
<feature type="domain" description="HAMP" evidence="9">
    <location>
        <begin position="329"/>
        <end position="381"/>
    </location>
</feature>
<dbReference type="InterPro" id="IPR029016">
    <property type="entry name" value="GAF-like_dom_sf"/>
</dbReference>
<keyword evidence="5" id="KW-1133">Transmembrane helix</keyword>
<evidence type="ECO:0000259" key="8">
    <source>
        <dbReference type="PROSITE" id="PS50046"/>
    </source>
</evidence>
<evidence type="ECO:0000313" key="10">
    <source>
        <dbReference type="EMBL" id="PSB58620.1"/>
    </source>
</evidence>
<dbReference type="InterPro" id="IPR003660">
    <property type="entry name" value="HAMP_dom"/>
</dbReference>
<sequence>MNSTRSTSSWNKLSLKTKVTLIATLLGLAPLAAIGTLSFVQINNALKEQTAQDQQTRAQAVADKLNRFIFERNGDVEVLAGQPIFADPKLSATTSLESKQRLLDQYVASYQVYDSIIVFDVKGDPLVQSKGKPAYNHRDRKYFQEVLKTGKTVISDPEMSKSLGKMVVHFAAPIKDTTTGQLIGVMRTRTPIDRLQVPIGSFATKNQDFHILDRQTNQIFISSNGDYAGKPEDADITAAREKGTLVRHTKAASAKATGDDRGESQAHVELISAAPFEKIEGMKQLPWVAVVAIDEEAAYSTLSGLLLTILSGAGLTALFTVALSTLIANRATQPIVDAAKVVEKIGQGDFNTRVQVASEDEIGKLGGNINLMAGQIQGLLLAQSEQTRRTELYAEISRARTTEDLESPLSQVLIEAREIIKADRLVVYRFMADNRGYIAGESFGAGGSSAISEQVNDPCIPEELLAAYAKGRILANDNVTDSNYHPDHKRLLARLNIKANLIVPIVQNGNLLGLLIAHHCQQTHAWQEWESIYLTKFAEQVGISLSGFTISERGQLETARQRDKAVREQLLATISRAQTTQEMSTPLAYILEDGRAKLKADRMVVYRFFPDRSGHIVGEAILPGFVSALDDRIEDACIPQELMTAYTQGRTVATNDTMATNYHPDHKQLLTRLQVKSNLVVPILQGNNLLGLLVVHHCANTHQWQEWETDYLGEFSLPIAASLGGYAATERSQYEAEQSRQRAETAKKENEARQKELLRLLMEIEGASEGDLTVRSEISDGEIAIVGDFFNSIIESLRDIVTKVKEAAGQVNGSVGENESEVRLL</sequence>
<dbReference type="Gene3D" id="6.10.340.10">
    <property type="match status" value="1"/>
</dbReference>
<evidence type="ECO:0000256" key="4">
    <source>
        <dbReference type="ARBA" id="ARBA00022692"/>
    </source>
</evidence>
<keyword evidence="7" id="KW-0175">Coiled coil</keyword>
<dbReference type="Gene3D" id="3.30.450.20">
    <property type="entry name" value="PAS domain"/>
    <property type="match status" value="1"/>
</dbReference>
<keyword evidence="6" id="KW-0472">Membrane</keyword>
<dbReference type="Pfam" id="PF02743">
    <property type="entry name" value="dCache_1"/>
    <property type="match status" value="1"/>
</dbReference>
<feature type="domain" description="HAMP" evidence="9">
    <location>
        <begin position="757"/>
        <end position="802"/>
    </location>
</feature>
<evidence type="ECO:0000256" key="5">
    <source>
        <dbReference type="ARBA" id="ARBA00022989"/>
    </source>
</evidence>
<keyword evidence="3" id="KW-0145">Chemotaxis</keyword>
<dbReference type="AlphaFoldDB" id="A0A2T1GLD5"/>
<dbReference type="InterPro" id="IPR016132">
    <property type="entry name" value="Phyto_chromo_attachment"/>
</dbReference>
<dbReference type="PANTHER" id="PTHR32089:SF112">
    <property type="entry name" value="LYSOZYME-LIKE PROTEIN-RELATED"/>
    <property type="match status" value="1"/>
</dbReference>
<dbReference type="Gene3D" id="1.10.287.950">
    <property type="entry name" value="Methyl-accepting chemotaxis protein"/>
    <property type="match status" value="1"/>
</dbReference>
<comment type="subcellular location">
    <subcellularLocation>
        <location evidence="1">Cell membrane</location>
        <topology evidence="1">Multi-pass membrane protein</topology>
    </subcellularLocation>
</comment>
<organism evidence="10 11">
    <name type="scientific">Chamaesiphon polymorphus CCALA 037</name>
    <dbReference type="NCBI Taxonomy" id="2107692"/>
    <lineage>
        <taxon>Bacteria</taxon>
        <taxon>Bacillati</taxon>
        <taxon>Cyanobacteriota</taxon>
        <taxon>Cyanophyceae</taxon>
        <taxon>Gomontiellales</taxon>
        <taxon>Chamaesiphonaceae</taxon>
        <taxon>Chamaesiphon</taxon>
    </lineage>
</organism>
<dbReference type="SUPFAM" id="SSF158472">
    <property type="entry name" value="HAMP domain-like"/>
    <property type="match status" value="1"/>
</dbReference>
<dbReference type="InterPro" id="IPR029151">
    <property type="entry name" value="Sensor-like_sf"/>
</dbReference>
<dbReference type="SMART" id="SM00304">
    <property type="entry name" value="HAMP"/>
    <property type="match status" value="2"/>
</dbReference>
<feature type="coiled-coil region" evidence="7">
    <location>
        <begin position="736"/>
        <end position="763"/>
    </location>
</feature>
<protein>
    <recommendedName>
        <fullName evidence="12">Chemotaxis protein</fullName>
    </recommendedName>
</protein>
<dbReference type="PROSITE" id="PS50046">
    <property type="entry name" value="PHYTOCHROME_2"/>
    <property type="match status" value="2"/>
</dbReference>
<evidence type="ECO:0000256" key="1">
    <source>
        <dbReference type="ARBA" id="ARBA00004651"/>
    </source>
</evidence>
<dbReference type="GO" id="GO:0007165">
    <property type="term" value="P:signal transduction"/>
    <property type="evidence" value="ECO:0007669"/>
    <property type="project" value="InterPro"/>
</dbReference>
<feature type="non-terminal residue" evidence="10">
    <location>
        <position position="825"/>
    </location>
</feature>
<keyword evidence="2" id="KW-1003">Cell membrane</keyword>
<dbReference type="Pfam" id="PF00672">
    <property type="entry name" value="HAMP"/>
    <property type="match status" value="1"/>
</dbReference>
<dbReference type="InterPro" id="IPR003018">
    <property type="entry name" value="GAF"/>
</dbReference>
<dbReference type="Proteomes" id="UP000238937">
    <property type="component" value="Unassembled WGS sequence"/>
</dbReference>
<name>A0A2T1GLD5_9CYAN</name>
<dbReference type="SMART" id="SM00065">
    <property type="entry name" value="GAF"/>
    <property type="match status" value="2"/>
</dbReference>
<gene>
    <name evidence="10" type="ORF">C7B77_04120</name>
</gene>
<dbReference type="CDD" id="cd06225">
    <property type="entry name" value="HAMP"/>
    <property type="match status" value="1"/>
</dbReference>